<feature type="transmembrane region" description="Helical" evidence="1">
    <location>
        <begin position="190"/>
        <end position="208"/>
    </location>
</feature>
<organism evidence="2 3">
    <name type="scientific">Candidatus Burkholderia pumila</name>
    <dbReference type="NCBI Taxonomy" id="1090375"/>
    <lineage>
        <taxon>Bacteria</taxon>
        <taxon>Pseudomonadati</taxon>
        <taxon>Pseudomonadota</taxon>
        <taxon>Betaproteobacteria</taxon>
        <taxon>Burkholderiales</taxon>
        <taxon>Burkholderiaceae</taxon>
        <taxon>Burkholderia</taxon>
    </lineage>
</organism>
<feature type="transmembrane region" description="Helical" evidence="1">
    <location>
        <begin position="165"/>
        <end position="184"/>
    </location>
</feature>
<dbReference type="EMBL" id="LELG01000092">
    <property type="protein sequence ID" value="KMQ80422.1"/>
    <property type="molecule type" value="Genomic_DNA"/>
</dbReference>
<dbReference type="Proteomes" id="UP000242951">
    <property type="component" value="Unassembled WGS sequence"/>
</dbReference>
<keyword evidence="1" id="KW-0812">Transmembrane</keyword>
<feature type="transmembrane region" description="Helical" evidence="1">
    <location>
        <begin position="215"/>
        <end position="235"/>
    </location>
</feature>
<name>A0ABR5HM20_9BURK</name>
<feature type="transmembrane region" description="Helical" evidence="1">
    <location>
        <begin position="49"/>
        <end position="66"/>
    </location>
</feature>
<keyword evidence="1" id="KW-1133">Transmembrane helix</keyword>
<feature type="transmembrane region" description="Helical" evidence="1">
    <location>
        <begin position="110"/>
        <end position="127"/>
    </location>
</feature>
<reference evidence="2 3" key="1">
    <citation type="submission" date="2015-06" db="EMBL/GenBank/DDBJ databases">
        <title>Comparative genomics of Burkholderia leaf nodule symbionts.</title>
        <authorList>
            <person name="Carlier A."/>
            <person name="Eberl L."/>
            <person name="Pinto-Carbo M."/>
        </authorList>
    </citation>
    <scope>NUCLEOTIDE SEQUENCE [LARGE SCALE GENOMIC DNA]</scope>
    <source>
        <strain evidence="2 3">UZHbot3</strain>
    </source>
</reference>
<proteinExistence type="predicted"/>
<feature type="transmembrane region" description="Helical" evidence="1">
    <location>
        <begin position="78"/>
        <end position="103"/>
    </location>
</feature>
<evidence type="ECO:0000256" key="1">
    <source>
        <dbReference type="SAM" id="Phobius"/>
    </source>
</evidence>
<gene>
    <name evidence="2" type="ORF">BPMI_04843</name>
</gene>
<keyword evidence="1" id="KW-0472">Membrane</keyword>
<accession>A0ABR5HM20</accession>
<protein>
    <submittedName>
        <fullName evidence="2">Uncharacterized protein</fullName>
    </submittedName>
</protein>
<evidence type="ECO:0000313" key="2">
    <source>
        <dbReference type="EMBL" id="KMQ80422.1"/>
    </source>
</evidence>
<sequence>MEIFRSNSTHPVQFIWFNGLPDFRHVVRIAIHCDALHARCLRRITADEIASTLAPIAIALIFPLVFTEGAYFYDFPELMFLALAVWLATTGRVGWLIVVTLLATLNKEPFLIFTLTLNAAMKLRYAHNGGDVVQFHLLGNLAFLANPFSYLHFEYNYGVVMAKGYNVITIALVVTLLRLGWHRLPATVRQHVWIALVLNVPVFIMFGWKDDLRNLSMLLIGFLMLVCMNISLWLATRRPVEVAAHAPMARSGDTALVPPGGNRTHI</sequence>
<comment type="caution">
    <text evidence="2">The sequence shown here is derived from an EMBL/GenBank/DDBJ whole genome shotgun (WGS) entry which is preliminary data.</text>
</comment>
<evidence type="ECO:0000313" key="3">
    <source>
        <dbReference type="Proteomes" id="UP000242951"/>
    </source>
</evidence>
<keyword evidence="3" id="KW-1185">Reference proteome</keyword>